<organism evidence="4 5">
    <name type="scientific">Lepidopterella palustris CBS 459.81</name>
    <dbReference type="NCBI Taxonomy" id="1314670"/>
    <lineage>
        <taxon>Eukaryota</taxon>
        <taxon>Fungi</taxon>
        <taxon>Dikarya</taxon>
        <taxon>Ascomycota</taxon>
        <taxon>Pezizomycotina</taxon>
        <taxon>Dothideomycetes</taxon>
        <taxon>Pleosporomycetidae</taxon>
        <taxon>Mytilinidiales</taxon>
        <taxon>Argynnaceae</taxon>
        <taxon>Lepidopterella</taxon>
    </lineage>
</organism>
<keyword evidence="2" id="KW-1133">Transmembrane helix</keyword>
<feature type="region of interest" description="Disordered" evidence="1">
    <location>
        <begin position="268"/>
        <end position="300"/>
    </location>
</feature>
<dbReference type="AlphaFoldDB" id="A0A8E2JIZ3"/>
<dbReference type="InterPro" id="IPR050623">
    <property type="entry name" value="Glucan_succinyl_AcylTrfase"/>
</dbReference>
<feature type="domain" description="Acyltransferase 3" evidence="3">
    <location>
        <begin position="97"/>
        <end position="273"/>
    </location>
</feature>
<dbReference type="EMBL" id="KV744843">
    <property type="protein sequence ID" value="OCK84168.1"/>
    <property type="molecule type" value="Genomic_DNA"/>
</dbReference>
<feature type="transmembrane region" description="Helical" evidence="2">
    <location>
        <begin position="130"/>
        <end position="151"/>
    </location>
</feature>
<evidence type="ECO:0000259" key="3">
    <source>
        <dbReference type="Pfam" id="PF01757"/>
    </source>
</evidence>
<keyword evidence="2" id="KW-0472">Membrane</keyword>
<proteinExistence type="predicted"/>
<feature type="region of interest" description="Disordered" evidence="1">
    <location>
        <begin position="18"/>
        <end position="50"/>
    </location>
</feature>
<feature type="transmembrane region" description="Helical" evidence="2">
    <location>
        <begin position="171"/>
        <end position="196"/>
    </location>
</feature>
<name>A0A8E2JIZ3_9PEZI</name>
<dbReference type="InterPro" id="IPR002656">
    <property type="entry name" value="Acyl_transf_3_dom"/>
</dbReference>
<sequence length="321" mass="35937">KASVIPGVLLLRNSQYTGNHGLQSTTTAKPTPTLTHPSSRQPQHPSHIPHCPSNLPSHKHCLWRRRQLVLRLPPPRALVVPSFIIFDGINQSYFIGSFFLLSGYFSALTATRRTRWKFLWDKNKRLGIPVVFYTLLAAPLPMRGFGCGKGAGMGRGWWVYWRGLKGVSGPVWYCALLLIFDTIFTITLPSTFANLSKNSSRNPSPNPPNKSNPINQPLVLASIATISATSFLLRLLHPVIQTFTPLNLQLAYPQYILTYAIGLSIAPSDPEHSSPSHQTPLRHFSHHNTPSPVLSPSRYDPRQWRLQSPRRIALRAKPRGV</sequence>
<protein>
    <recommendedName>
        <fullName evidence="3">Acyltransferase 3 domain-containing protein</fullName>
    </recommendedName>
</protein>
<dbReference type="PANTHER" id="PTHR36927:SF4">
    <property type="entry name" value="BLR5718 PROTEIN"/>
    <property type="match status" value="1"/>
</dbReference>
<accession>A0A8E2JIZ3</accession>
<dbReference type="GO" id="GO:0016747">
    <property type="term" value="F:acyltransferase activity, transferring groups other than amino-acyl groups"/>
    <property type="evidence" value="ECO:0007669"/>
    <property type="project" value="InterPro"/>
</dbReference>
<dbReference type="OrthoDB" id="4141464at2759"/>
<dbReference type="Pfam" id="PF01757">
    <property type="entry name" value="Acyl_transf_3"/>
    <property type="match status" value="1"/>
</dbReference>
<dbReference type="Proteomes" id="UP000250266">
    <property type="component" value="Unassembled WGS sequence"/>
</dbReference>
<feature type="transmembrane region" description="Helical" evidence="2">
    <location>
        <begin position="92"/>
        <end position="110"/>
    </location>
</feature>
<dbReference type="PANTHER" id="PTHR36927">
    <property type="entry name" value="BLR4337 PROTEIN"/>
    <property type="match status" value="1"/>
</dbReference>
<feature type="non-terminal residue" evidence="4">
    <location>
        <position position="1"/>
    </location>
</feature>
<evidence type="ECO:0000313" key="5">
    <source>
        <dbReference type="Proteomes" id="UP000250266"/>
    </source>
</evidence>
<evidence type="ECO:0000256" key="1">
    <source>
        <dbReference type="SAM" id="MobiDB-lite"/>
    </source>
</evidence>
<keyword evidence="2" id="KW-0812">Transmembrane</keyword>
<reference evidence="4 5" key="1">
    <citation type="journal article" date="2016" name="Nat. Commun.">
        <title>Ectomycorrhizal ecology is imprinted in the genome of the dominant symbiotic fungus Cenococcum geophilum.</title>
        <authorList>
            <consortium name="DOE Joint Genome Institute"/>
            <person name="Peter M."/>
            <person name="Kohler A."/>
            <person name="Ohm R.A."/>
            <person name="Kuo A."/>
            <person name="Krutzmann J."/>
            <person name="Morin E."/>
            <person name="Arend M."/>
            <person name="Barry K.W."/>
            <person name="Binder M."/>
            <person name="Choi C."/>
            <person name="Clum A."/>
            <person name="Copeland A."/>
            <person name="Grisel N."/>
            <person name="Haridas S."/>
            <person name="Kipfer T."/>
            <person name="LaButti K."/>
            <person name="Lindquist E."/>
            <person name="Lipzen A."/>
            <person name="Maire R."/>
            <person name="Meier B."/>
            <person name="Mihaltcheva S."/>
            <person name="Molinier V."/>
            <person name="Murat C."/>
            <person name="Poggeler S."/>
            <person name="Quandt C.A."/>
            <person name="Sperisen C."/>
            <person name="Tritt A."/>
            <person name="Tisserant E."/>
            <person name="Crous P.W."/>
            <person name="Henrissat B."/>
            <person name="Nehls U."/>
            <person name="Egli S."/>
            <person name="Spatafora J.W."/>
            <person name="Grigoriev I.V."/>
            <person name="Martin F.M."/>
        </authorList>
    </citation>
    <scope>NUCLEOTIDE SEQUENCE [LARGE SCALE GENOMIC DNA]</scope>
    <source>
        <strain evidence="4 5">CBS 459.81</strain>
    </source>
</reference>
<feature type="compositionally biased region" description="Low complexity" evidence="1">
    <location>
        <begin position="25"/>
        <end position="37"/>
    </location>
</feature>
<evidence type="ECO:0000256" key="2">
    <source>
        <dbReference type="SAM" id="Phobius"/>
    </source>
</evidence>
<gene>
    <name evidence="4" type="ORF">K432DRAFT_462655</name>
</gene>
<evidence type="ECO:0000313" key="4">
    <source>
        <dbReference type="EMBL" id="OCK84168.1"/>
    </source>
</evidence>
<keyword evidence="5" id="KW-1185">Reference proteome</keyword>